<reference evidence="1 2" key="1">
    <citation type="submission" date="2024-02" db="EMBL/GenBank/DDBJ databases">
        <title>Microbulbifer aestuariivivens NBRC 112533.</title>
        <authorList>
            <person name="Ichikawa N."/>
            <person name="Katano-Makiyama Y."/>
            <person name="Hidaka K."/>
        </authorList>
    </citation>
    <scope>NUCLEOTIDE SEQUENCE [LARGE SCALE GENOMIC DNA]</scope>
    <source>
        <strain evidence="1 2">NBRC 112533</strain>
    </source>
</reference>
<organism evidence="1 2">
    <name type="scientific">Microbulbifer aestuariivivens</name>
    <dbReference type="NCBI Taxonomy" id="1908308"/>
    <lineage>
        <taxon>Bacteria</taxon>
        <taxon>Pseudomonadati</taxon>
        <taxon>Pseudomonadota</taxon>
        <taxon>Gammaproteobacteria</taxon>
        <taxon>Cellvibrionales</taxon>
        <taxon>Microbulbiferaceae</taxon>
        <taxon>Microbulbifer</taxon>
    </lineage>
</organism>
<evidence type="ECO:0000313" key="1">
    <source>
        <dbReference type="EMBL" id="GAA5524026.1"/>
    </source>
</evidence>
<name>A0ABP9WLF3_9GAMM</name>
<comment type="caution">
    <text evidence="1">The sequence shown here is derived from an EMBL/GenBank/DDBJ whole genome shotgun (WGS) entry which is preliminary data.</text>
</comment>
<sequence>MIAARECKSACKNPSRVAANIASFVKGTLVGSYPWGCAQGVSTLADIAGLPCCPSFPSCSSLQFGTLSCWPAAKVCQQDGKQFPLQKIRGDFQVFPSPVSFACAPLGGARGCSVLRCAIRPCHPVASVLSQSRVGGRWREMETSMKDGLREFCAGCWALSSLLVAVATVGALTVGAAAEACVGLGLYTAGATGEKASAL</sequence>
<accession>A0ABP9WLF3</accession>
<evidence type="ECO:0000313" key="2">
    <source>
        <dbReference type="Proteomes" id="UP001408594"/>
    </source>
</evidence>
<protein>
    <submittedName>
        <fullName evidence="1">Uncharacterized protein</fullName>
    </submittedName>
</protein>
<dbReference type="Proteomes" id="UP001408594">
    <property type="component" value="Unassembled WGS sequence"/>
</dbReference>
<gene>
    <name evidence="1" type="ORF">Maes01_00578</name>
</gene>
<proteinExistence type="predicted"/>
<dbReference type="EMBL" id="BAABRT010000003">
    <property type="protein sequence ID" value="GAA5524026.1"/>
    <property type="molecule type" value="Genomic_DNA"/>
</dbReference>
<keyword evidence="2" id="KW-1185">Reference proteome</keyword>